<reference evidence="2" key="3">
    <citation type="submission" date="2018-08" db="UniProtKB">
        <authorList>
            <consortium name="EnsemblPlants"/>
        </authorList>
    </citation>
    <scope>IDENTIFICATION</scope>
    <source>
        <strain evidence="2">cv. Bd21</strain>
    </source>
</reference>
<gene>
    <name evidence="1" type="ORF">BRADI_1g24753v3</name>
</gene>
<evidence type="ECO:0000313" key="1">
    <source>
        <dbReference type="EMBL" id="PNT74940.1"/>
    </source>
</evidence>
<dbReference type="EnsemblPlants" id="PNT74940">
    <property type="protein sequence ID" value="PNT74940"/>
    <property type="gene ID" value="BRADI_1g24753v3"/>
</dbReference>
<keyword evidence="3" id="KW-1185">Reference proteome</keyword>
<name>A0A2K2DKX6_BRADI</name>
<dbReference type="EMBL" id="CM000880">
    <property type="protein sequence ID" value="PNT74940.1"/>
    <property type="molecule type" value="Genomic_DNA"/>
</dbReference>
<sequence length="117" mass="12149">MYSSQGRRWYKSFGCRIGISPQEPPRNSGGCSPGRLWQRRLGALLLRLSAAAGPSLSLVATVNPVPPAPSRTSPVRRLASVAVPVAARCNGMGMMMAGSGSVVDAGGRGNATMPPSR</sequence>
<reference evidence="1 2" key="1">
    <citation type="journal article" date="2010" name="Nature">
        <title>Genome sequencing and analysis of the model grass Brachypodium distachyon.</title>
        <authorList>
            <consortium name="International Brachypodium Initiative"/>
        </authorList>
    </citation>
    <scope>NUCLEOTIDE SEQUENCE [LARGE SCALE GENOMIC DNA]</scope>
    <source>
        <strain evidence="1 2">Bd21</strain>
    </source>
</reference>
<evidence type="ECO:0000313" key="2">
    <source>
        <dbReference type="EnsemblPlants" id="PNT74940"/>
    </source>
</evidence>
<evidence type="ECO:0000313" key="3">
    <source>
        <dbReference type="Proteomes" id="UP000008810"/>
    </source>
</evidence>
<protein>
    <submittedName>
        <fullName evidence="1 2">Uncharacterized protein</fullName>
    </submittedName>
</protein>
<accession>A0A2K2DKX6</accession>
<reference evidence="1" key="2">
    <citation type="submission" date="2017-06" db="EMBL/GenBank/DDBJ databases">
        <title>WGS assembly of Brachypodium distachyon.</title>
        <authorList>
            <consortium name="The International Brachypodium Initiative"/>
            <person name="Lucas S."/>
            <person name="Harmon-Smith M."/>
            <person name="Lail K."/>
            <person name="Tice H."/>
            <person name="Grimwood J."/>
            <person name="Bruce D."/>
            <person name="Barry K."/>
            <person name="Shu S."/>
            <person name="Lindquist E."/>
            <person name="Wang M."/>
            <person name="Pitluck S."/>
            <person name="Vogel J.P."/>
            <person name="Garvin D.F."/>
            <person name="Mockler T.C."/>
            <person name="Schmutz J."/>
            <person name="Rokhsar D."/>
            <person name="Bevan M.W."/>
        </authorList>
    </citation>
    <scope>NUCLEOTIDE SEQUENCE</scope>
    <source>
        <strain evidence="1">Bd21</strain>
    </source>
</reference>
<dbReference type="AlphaFoldDB" id="A0A2K2DKX6"/>
<organism evidence="1">
    <name type="scientific">Brachypodium distachyon</name>
    <name type="common">Purple false brome</name>
    <name type="synonym">Trachynia distachya</name>
    <dbReference type="NCBI Taxonomy" id="15368"/>
    <lineage>
        <taxon>Eukaryota</taxon>
        <taxon>Viridiplantae</taxon>
        <taxon>Streptophyta</taxon>
        <taxon>Embryophyta</taxon>
        <taxon>Tracheophyta</taxon>
        <taxon>Spermatophyta</taxon>
        <taxon>Magnoliopsida</taxon>
        <taxon>Liliopsida</taxon>
        <taxon>Poales</taxon>
        <taxon>Poaceae</taxon>
        <taxon>BOP clade</taxon>
        <taxon>Pooideae</taxon>
        <taxon>Stipodae</taxon>
        <taxon>Brachypodieae</taxon>
        <taxon>Brachypodium</taxon>
    </lineage>
</organism>
<proteinExistence type="predicted"/>
<dbReference type="InParanoid" id="A0A2K2DKX6"/>
<dbReference type="Gramene" id="PNT74940">
    <property type="protein sequence ID" value="PNT74940"/>
    <property type="gene ID" value="BRADI_1g24753v3"/>
</dbReference>
<dbReference type="Proteomes" id="UP000008810">
    <property type="component" value="Chromosome 1"/>
</dbReference>